<dbReference type="EMBL" id="JACIDK010000004">
    <property type="protein sequence ID" value="MBB3892187.1"/>
    <property type="molecule type" value="Genomic_DNA"/>
</dbReference>
<dbReference type="GO" id="GO:0003700">
    <property type="term" value="F:DNA-binding transcription factor activity"/>
    <property type="evidence" value="ECO:0007669"/>
    <property type="project" value="TreeGrafter"/>
</dbReference>
<name>A0A840A4I4_9CAUL</name>
<dbReference type="InterPro" id="IPR050109">
    <property type="entry name" value="HTH-type_TetR-like_transc_reg"/>
</dbReference>
<organism evidence="6 7">
    <name type="scientific">Phenylobacterium haematophilum</name>
    <dbReference type="NCBI Taxonomy" id="98513"/>
    <lineage>
        <taxon>Bacteria</taxon>
        <taxon>Pseudomonadati</taxon>
        <taxon>Pseudomonadota</taxon>
        <taxon>Alphaproteobacteria</taxon>
        <taxon>Caulobacterales</taxon>
        <taxon>Caulobacteraceae</taxon>
        <taxon>Phenylobacterium</taxon>
    </lineage>
</organism>
<evidence type="ECO:0000259" key="5">
    <source>
        <dbReference type="PROSITE" id="PS50977"/>
    </source>
</evidence>
<gene>
    <name evidence="6" type="ORF">GGQ61_002920</name>
</gene>
<accession>A0A840A4I4</accession>
<dbReference type="InterPro" id="IPR001647">
    <property type="entry name" value="HTH_TetR"/>
</dbReference>
<evidence type="ECO:0000256" key="2">
    <source>
        <dbReference type="ARBA" id="ARBA00023125"/>
    </source>
</evidence>
<keyword evidence="3" id="KW-0804">Transcription</keyword>
<keyword evidence="7" id="KW-1185">Reference proteome</keyword>
<feature type="DNA-binding region" description="H-T-H motif" evidence="4">
    <location>
        <begin position="37"/>
        <end position="56"/>
    </location>
</feature>
<keyword evidence="1" id="KW-0805">Transcription regulation</keyword>
<dbReference type="PROSITE" id="PS50977">
    <property type="entry name" value="HTH_TETR_2"/>
    <property type="match status" value="1"/>
</dbReference>
<protein>
    <submittedName>
        <fullName evidence="6">AcrR family transcriptional regulator</fullName>
    </submittedName>
</protein>
<evidence type="ECO:0000256" key="3">
    <source>
        <dbReference type="ARBA" id="ARBA00023163"/>
    </source>
</evidence>
<keyword evidence="2 4" id="KW-0238">DNA-binding</keyword>
<dbReference type="RefSeq" id="WP_183774019.1">
    <property type="nucleotide sequence ID" value="NZ_JACIDK010000004.1"/>
</dbReference>
<feature type="domain" description="HTH tetR-type" evidence="5">
    <location>
        <begin position="15"/>
        <end position="74"/>
    </location>
</feature>
<evidence type="ECO:0000313" key="6">
    <source>
        <dbReference type="EMBL" id="MBB3892187.1"/>
    </source>
</evidence>
<comment type="caution">
    <text evidence="6">The sequence shown here is derived from an EMBL/GenBank/DDBJ whole genome shotgun (WGS) entry which is preliminary data.</text>
</comment>
<dbReference type="PANTHER" id="PTHR30055:SF234">
    <property type="entry name" value="HTH-TYPE TRANSCRIPTIONAL REGULATOR BETI"/>
    <property type="match status" value="1"/>
</dbReference>
<proteinExistence type="predicted"/>
<sequence>MSRERSVDGRRRRGEDNRARIVAAMLEIIQEGEVSPSAEQVAERADVGLRTVFRHFTDMDSLYSEMSEEIEREMQAAVDAPFKSADPRERVVELVARRAAVFEKIAPFKRASDVLRHRSRFLEAGSERLVAALRAILVRELPAGVEPITVETLDLLLSWESWARLRREQGLDPARAREVLETSVRRLLA</sequence>
<dbReference type="SUPFAM" id="SSF46689">
    <property type="entry name" value="Homeodomain-like"/>
    <property type="match status" value="1"/>
</dbReference>
<evidence type="ECO:0000256" key="4">
    <source>
        <dbReference type="PROSITE-ProRule" id="PRU00335"/>
    </source>
</evidence>
<evidence type="ECO:0000313" key="7">
    <source>
        <dbReference type="Proteomes" id="UP000530564"/>
    </source>
</evidence>
<dbReference type="AlphaFoldDB" id="A0A840A4I4"/>
<dbReference type="Gene3D" id="1.10.357.10">
    <property type="entry name" value="Tetracycline Repressor, domain 2"/>
    <property type="match status" value="1"/>
</dbReference>
<reference evidence="6 7" key="1">
    <citation type="submission" date="2020-08" db="EMBL/GenBank/DDBJ databases">
        <title>Genomic Encyclopedia of Type Strains, Phase IV (KMG-IV): sequencing the most valuable type-strain genomes for metagenomic binning, comparative biology and taxonomic classification.</title>
        <authorList>
            <person name="Goeker M."/>
        </authorList>
    </citation>
    <scope>NUCLEOTIDE SEQUENCE [LARGE SCALE GENOMIC DNA]</scope>
    <source>
        <strain evidence="6 7">DSM 21793</strain>
    </source>
</reference>
<dbReference type="PANTHER" id="PTHR30055">
    <property type="entry name" value="HTH-TYPE TRANSCRIPTIONAL REGULATOR RUTR"/>
    <property type="match status" value="1"/>
</dbReference>
<dbReference type="InterPro" id="IPR009057">
    <property type="entry name" value="Homeodomain-like_sf"/>
</dbReference>
<dbReference type="GO" id="GO:0000976">
    <property type="term" value="F:transcription cis-regulatory region binding"/>
    <property type="evidence" value="ECO:0007669"/>
    <property type="project" value="TreeGrafter"/>
</dbReference>
<evidence type="ECO:0000256" key="1">
    <source>
        <dbReference type="ARBA" id="ARBA00023015"/>
    </source>
</evidence>
<dbReference type="Proteomes" id="UP000530564">
    <property type="component" value="Unassembled WGS sequence"/>
</dbReference>